<feature type="compositionally biased region" description="Polar residues" evidence="3">
    <location>
        <begin position="419"/>
        <end position="429"/>
    </location>
</feature>
<feature type="compositionally biased region" description="Low complexity" evidence="3">
    <location>
        <begin position="92"/>
        <end position="123"/>
    </location>
</feature>
<feature type="compositionally biased region" description="Polar residues" evidence="3">
    <location>
        <begin position="202"/>
        <end position="218"/>
    </location>
</feature>
<feature type="repeat" description="ANK" evidence="2">
    <location>
        <begin position="752"/>
        <end position="784"/>
    </location>
</feature>
<feature type="compositionally biased region" description="Polar residues" evidence="3">
    <location>
        <begin position="148"/>
        <end position="157"/>
    </location>
</feature>
<feature type="compositionally biased region" description="Low complexity" evidence="3">
    <location>
        <begin position="300"/>
        <end position="326"/>
    </location>
</feature>
<evidence type="ECO:0000313" key="5">
    <source>
        <dbReference type="Proteomes" id="UP001158576"/>
    </source>
</evidence>
<feature type="region of interest" description="Disordered" evidence="3">
    <location>
        <begin position="480"/>
        <end position="512"/>
    </location>
</feature>
<feature type="compositionally biased region" description="Low complexity" evidence="3">
    <location>
        <begin position="405"/>
        <end position="418"/>
    </location>
</feature>
<dbReference type="InterPro" id="IPR002110">
    <property type="entry name" value="Ankyrin_rpt"/>
</dbReference>
<protein>
    <submittedName>
        <fullName evidence="4">Oidioi.mRNA.OKI2018_I69.PAR.g8933.t1.cds</fullName>
    </submittedName>
</protein>
<feature type="repeat" description="ANK" evidence="2">
    <location>
        <begin position="719"/>
        <end position="751"/>
    </location>
</feature>
<dbReference type="Proteomes" id="UP001158576">
    <property type="component" value="Chromosome PAR"/>
</dbReference>
<feature type="region of interest" description="Disordered" evidence="3">
    <location>
        <begin position="92"/>
        <end position="157"/>
    </location>
</feature>
<dbReference type="Pfam" id="PF12796">
    <property type="entry name" value="Ank_2"/>
    <property type="match status" value="1"/>
</dbReference>
<dbReference type="PANTHER" id="PTHR24117">
    <property type="entry name" value="AGAP007537-PB"/>
    <property type="match status" value="1"/>
</dbReference>
<evidence type="ECO:0000256" key="1">
    <source>
        <dbReference type="ARBA" id="ARBA00034703"/>
    </source>
</evidence>
<gene>
    <name evidence="4" type="ORF">OKIOD_LOCUS491</name>
</gene>
<dbReference type="PROSITE" id="PS50088">
    <property type="entry name" value="ANK_REPEAT"/>
    <property type="match status" value="3"/>
</dbReference>
<evidence type="ECO:0000256" key="2">
    <source>
        <dbReference type="PROSITE-ProRule" id="PRU00023"/>
    </source>
</evidence>
<dbReference type="EMBL" id="OU015568">
    <property type="protein sequence ID" value="CAG5078220.1"/>
    <property type="molecule type" value="Genomic_DNA"/>
</dbReference>
<proteinExistence type="inferred from homology"/>
<dbReference type="SMART" id="SM00248">
    <property type="entry name" value="ANK"/>
    <property type="match status" value="3"/>
</dbReference>
<feature type="compositionally biased region" description="Basic and acidic residues" evidence="3">
    <location>
        <begin position="370"/>
        <end position="387"/>
    </location>
</feature>
<evidence type="ECO:0000313" key="4">
    <source>
        <dbReference type="EMBL" id="CAG5078220.1"/>
    </source>
</evidence>
<organism evidence="4 5">
    <name type="scientific">Oikopleura dioica</name>
    <name type="common">Tunicate</name>
    <dbReference type="NCBI Taxonomy" id="34765"/>
    <lineage>
        <taxon>Eukaryota</taxon>
        <taxon>Metazoa</taxon>
        <taxon>Chordata</taxon>
        <taxon>Tunicata</taxon>
        <taxon>Appendicularia</taxon>
        <taxon>Copelata</taxon>
        <taxon>Oikopleuridae</taxon>
        <taxon>Oikopleura</taxon>
    </lineage>
</organism>
<dbReference type="PANTHER" id="PTHR24117:SF9">
    <property type="entry name" value="BCL-6 COREPRESSOR PCGF1 BINDING DOMAIN-CONTAINING PROTEIN"/>
    <property type="match status" value="1"/>
</dbReference>
<reference evidence="4 5" key="1">
    <citation type="submission" date="2021-04" db="EMBL/GenBank/DDBJ databases">
        <authorList>
            <person name="Bliznina A."/>
        </authorList>
    </citation>
    <scope>NUCLEOTIDE SEQUENCE [LARGE SCALE GENOMIC DNA]</scope>
</reference>
<feature type="compositionally biased region" description="Low complexity" evidence="3">
    <location>
        <begin position="647"/>
        <end position="658"/>
    </location>
</feature>
<feature type="compositionally biased region" description="Polar residues" evidence="3">
    <location>
        <begin position="480"/>
        <end position="500"/>
    </location>
</feature>
<feature type="compositionally biased region" description="Polar residues" evidence="3">
    <location>
        <begin position="393"/>
        <end position="404"/>
    </location>
</feature>
<feature type="region of interest" description="Disordered" evidence="3">
    <location>
        <begin position="547"/>
        <end position="690"/>
    </location>
</feature>
<dbReference type="Gene3D" id="1.25.40.20">
    <property type="entry name" value="Ankyrin repeat-containing domain"/>
    <property type="match status" value="1"/>
</dbReference>
<name>A0ABN7RMC0_OIKDI</name>
<dbReference type="InterPro" id="IPR036770">
    <property type="entry name" value="Ankyrin_rpt-contain_sf"/>
</dbReference>
<feature type="region of interest" description="Disordered" evidence="3">
    <location>
        <begin position="195"/>
        <end position="218"/>
    </location>
</feature>
<comment type="similarity">
    <text evidence="1">Belongs to the BCOR family.</text>
</comment>
<feature type="region of interest" description="Disordered" evidence="3">
    <location>
        <begin position="291"/>
        <end position="429"/>
    </location>
</feature>
<accession>A0ABN7RMC0</accession>
<dbReference type="PRINTS" id="PR01415">
    <property type="entry name" value="ANKYRIN"/>
</dbReference>
<feature type="repeat" description="ANK" evidence="2">
    <location>
        <begin position="785"/>
        <end position="817"/>
    </location>
</feature>
<feature type="compositionally biased region" description="Polar residues" evidence="3">
    <location>
        <begin position="348"/>
        <end position="359"/>
    </location>
</feature>
<dbReference type="PROSITE" id="PS50297">
    <property type="entry name" value="ANK_REP_REGION"/>
    <property type="match status" value="3"/>
</dbReference>
<keyword evidence="2" id="KW-0040">ANK repeat</keyword>
<keyword evidence="5" id="KW-1185">Reference proteome</keyword>
<evidence type="ECO:0000256" key="3">
    <source>
        <dbReference type="SAM" id="MobiDB-lite"/>
    </source>
</evidence>
<feature type="compositionally biased region" description="Pro residues" evidence="3">
    <location>
        <begin position="327"/>
        <end position="345"/>
    </location>
</feature>
<dbReference type="InterPro" id="IPR047144">
    <property type="entry name" value="BCOR-like"/>
</dbReference>
<feature type="compositionally biased region" description="Basic and acidic residues" evidence="3">
    <location>
        <begin position="572"/>
        <end position="606"/>
    </location>
</feature>
<sequence>MYQRSNSRVPPIPQPGPTHHDFLLQQQLAAAQHQQLAQLQAGAHGLMGGHFPGPPGAAGLSGRNLMELDAMYVQQMQQQALAHHAFAQSQGHAAFPGGTHHPGFPGHPLGQPDPRTAKARTPAPATPKPHASNPFSHTNAPSGAGTPKTPTISVSVPSSLPSFGGGFPPSASDPLYSMISAEQKLRERERHLYERSRRESNHFNQAQSTSRHNQAPSFSNSIFKQSDLQSSHNFHQPQPAKVAPVAVDKSIASHYPLDLSNAPSRINCENFEPVRVVAPSVQRELDRIKAEKEKRRQLKAQKTSSTSAAQARPRNASTSSQSSKKAPAPPNSSLPNSVPNPPKAQLPPQIQSILSQEPAPSSERISPKIHFPEIGKAEVQEKEKDESQVAGKNESNSNISSSTPLLQNHHQSQHLLAQKTSKLTSGAHTTLTQSKDIIRTHEDYIRCKQERQKVMPPSSNNPDFLSKIYESVLADKMQAAQNHAQTHLTNSNGLAHSSDNSSKKLHHENKLPLLTEAIRSTDRTYSSLQKNKAETLENLKQQIFRNWNKSGTLPQPKEIFSDSKRPGSPIDDELRRKRSKSTDKSDPHSSIDRPKFNLTDRIKEELPGPSTTHPNVPKVPKAENEEAEADTLDSSLGALEIVEEPDTPTIGGEEPTTEASLLANPDTLDADSDDSLTIRKPKTPGRKQREETPQMKIYKLIKRTPCPPNVKKLSCKHTSGETLLHVAGRRGYLENIAYYLEMGCDVNAKDNHGFTPLHEAVTKGHLNCVKLLLEQGADPNDQAKDGTRPIHDASENGDMSILRMLLSFGADPTLTCYSGESAYDLAEEMSDTKAFLKEYLEYLKSGNKNDELPILYEPRDIDHIELFVKESLNLSKRASTDDLPAGIENLKIFPEEEGLSDQHFKIEISDNPLPESYWLTINEKSDNFILVRDVKNRLIPDKIKPVVLSLEDLIRQVGKSSLVQLPDDLPEEVELLPLNNETTNLIGSKFWSRACA</sequence>
<dbReference type="SUPFAM" id="SSF48403">
    <property type="entry name" value="Ankyrin repeat"/>
    <property type="match status" value="1"/>
</dbReference>